<proteinExistence type="predicted"/>
<keyword evidence="3" id="KW-1185">Reference proteome</keyword>
<reference evidence="2" key="1">
    <citation type="thesis" date="2020" institute="ProQuest LLC" country="789 East Eisenhower Parkway, Ann Arbor, MI, USA">
        <title>Comparative Genomics and Chromosome Evolution.</title>
        <authorList>
            <person name="Mudd A.B."/>
        </authorList>
    </citation>
    <scope>NUCLEOTIDE SEQUENCE</scope>
    <source>
        <strain evidence="2">HN-11 Male</strain>
        <tissue evidence="2">Kidney and liver</tissue>
    </source>
</reference>
<feature type="region of interest" description="Disordered" evidence="1">
    <location>
        <begin position="36"/>
        <end position="70"/>
    </location>
</feature>
<name>A0A8J6EEX8_ELECQ</name>
<dbReference type="AlphaFoldDB" id="A0A8J6EEX8"/>
<accession>A0A8J6EEX8</accession>
<gene>
    <name evidence="2" type="ORF">GDO78_014376</name>
</gene>
<protein>
    <submittedName>
        <fullName evidence="2">Uncharacterized protein</fullName>
    </submittedName>
</protein>
<dbReference type="EMBL" id="WNTK01001219">
    <property type="protein sequence ID" value="KAG9467759.1"/>
    <property type="molecule type" value="Genomic_DNA"/>
</dbReference>
<dbReference type="Proteomes" id="UP000770717">
    <property type="component" value="Unassembled WGS sequence"/>
</dbReference>
<sequence length="70" mass="7994">MSRRVCTEESRSEYGCNCTASTIAPEEQPKYCPYRAKSAEHSHHHDYRSGKIQHGPLNDTPTSEHHLQVI</sequence>
<evidence type="ECO:0000313" key="3">
    <source>
        <dbReference type="Proteomes" id="UP000770717"/>
    </source>
</evidence>
<organism evidence="2 3">
    <name type="scientific">Eleutherodactylus coqui</name>
    <name type="common">Puerto Rican coqui</name>
    <dbReference type="NCBI Taxonomy" id="57060"/>
    <lineage>
        <taxon>Eukaryota</taxon>
        <taxon>Metazoa</taxon>
        <taxon>Chordata</taxon>
        <taxon>Craniata</taxon>
        <taxon>Vertebrata</taxon>
        <taxon>Euteleostomi</taxon>
        <taxon>Amphibia</taxon>
        <taxon>Batrachia</taxon>
        <taxon>Anura</taxon>
        <taxon>Neobatrachia</taxon>
        <taxon>Hyloidea</taxon>
        <taxon>Eleutherodactylidae</taxon>
        <taxon>Eleutherodactylinae</taxon>
        <taxon>Eleutherodactylus</taxon>
        <taxon>Eleutherodactylus</taxon>
    </lineage>
</organism>
<evidence type="ECO:0000256" key="1">
    <source>
        <dbReference type="SAM" id="MobiDB-lite"/>
    </source>
</evidence>
<comment type="caution">
    <text evidence="2">The sequence shown here is derived from an EMBL/GenBank/DDBJ whole genome shotgun (WGS) entry which is preliminary data.</text>
</comment>
<feature type="compositionally biased region" description="Basic and acidic residues" evidence="1">
    <location>
        <begin position="37"/>
        <end position="49"/>
    </location>
</feature>
<evidence type="ECO:0000313" key="2">
    <source>
        <dbReference type="EMBL" id="KAG9467759.1"/>
    </source>
</evidence>